<dbReference type="Proteomes" id="UP001565471">
    <property type="component" value="Unassembled WGS sequence"/>
</dbReference>
<dbReference type="GO" id="GO:0008233">
    <property type="term" value="F:peptidase activity"/>
    <property type="evidence" value="ECO:0007669"/>
    <property type="project" value="UniProtKB-KW"/>
</dbReference>
<name>A0ABV4FBF5_BRAEL</name>
<keyword evidence="3" id="KW-1185">Reference proteome</keyword>
<dbReference type="EMBL" id="JBGBZA010000002">
    <property type="protein sequence ID" value="MEY9320389.1"/>
    <property type="molecule type" value="Genomic_DNA"/>
</dbReference>
<evidence type="ECO:0000313" key="2">
    <source>
        <dbReference type="EMBL" id="MEY9320389.1"/>
    </source>
</evidence>
<keyword evidence="2" id="KW-0645">Protease</keyword>
<reference evidence="2 3" key="1">
    <citation type="submission" date="2024-07" db="EMBL/GenBank/DDBJ databases">
        <title>Genomic Encyclopedia of Type Strains, Phase V (KMG-V): Genome sequencing to study the core and pangenomes of soil and plant-associated prokaryotes.</title>
        <authorList>
            <person name="Whitman W."/>
        </authorList>
    </citation>
    <scope>NUCLEOTIDE SEQUENCE [LARGE SCALE GENOMIC DNA]</scope>
    <source>
        <strain evidence="2 3">USDA 415</strain>
    </source>
</reference>
<keyword evidence="1" id="KW-1133">Transmembrane helix</keyword>
<evidence type="ECO:0000313" key="3">
    <source>
        <dbReference type="Proteomes" id="UP001565471"/>
    </source>
</evidence>
<evidence type="ECO:0000256" key="1">
    <source>
        <dbReference type="SAM" id="Phobius"/>
    </source>
</evidence>
<keyword evidence="2" id="KW-0378">Hydrolase</keyword>
<protein>
    <submittedName>
        <fullName evidence="2">Membrane protein implicated in regulation of membrane protease activity</fullName>
    </submittedName>
</protein>
<dbReference type="GO" id="GO:0006508">
    <property type="term" value="P:proteolysis"/>
    <property type="evidence" value="ECO:0007669"/>
    <property type="project" value="UniProtKB-KW"/>
</dbReference>
<proteinExistence type="predicted"/>
<keyword evidence="1" id="KW-0472">Membrane</keyword>
<organism evidence="2 3">
    <name type="scientific">Bradyrhizobium elkanii</name>
    <dbReference type="NCBI Taxonomy" id="29448"/>
    <lineage>
        <taxon>Bacteria</taxon>
        <taxon>Pseudomonadati</taxon>
        <taxon>Pseudomonadota</taxon>
        <taxon>Alphaproteobacteria</taxon>
        <taxon>Hyphomicrobiales</taxon>
        <taxon>Nitrobacteraceae</taxon>
        <taxon>Bradyrhizobium</taxon>
    </lineage>
</organism>
<feature type="transmembrane region" description="Helical" evidence="1">
    <location>
        <begin position="36"/>
        <end position="54"/>
    </location>
</feature>
<gene>
    <name evidence="2" type="ORF">ABIF29_007188</name>
</gene>
<sequence length="67" mass="7739">MPYVVAVSIGLMGLVIIRDACYLAEAYGLANLNLEWLLMLIFGVLLVWLAWFIFKETLTKTYTIRKR</sequence>
<accession>A0ABV4FBF5</accession>
<keyword evidence="1" id="KW-0812">Transmembrane</keyword>
<comment type="caution">
    <text evidence="2">The sequence shown here is derived from an EMBL/GenBank/DDBJ whole genome shotgun (WGS) entry which is preliminary data.</text>
</comment>